<feature type="compositionally biased region" description="Basic and acidic residues" evidence="1">
    <location>
        <begin position="341"/>
        <end position="350"/>
    </location>
</feature>
<evidence type="ECO:0000313" key="4">
    <source>
        <dbReference type="RefSeq" id="XP_047738700.1"/>
    </source>
</evidence>
<evidence type="ECO:0000313" key="3">
    <source>
        <dbReference type="RefSeq" id="XP_018008535.1"/>
    </source>
</evidence>
<feature type="region of interest" description="Disordered" evidence="1">
    <location>
        <begin position="203"/>
        <end position="363"/>
    </location>
</feature>
<feature type="compositionally biased region" description="Basic and acidic residues" evidence="1">
    <location>
        <begin position="236"/>
        <end position="245"/>
    </location>
</feature>
<feature type="compositionally biased region" description="Basic and acidic residues" evidence="1">
    <location>
        <begin position="114"/>
        <end position="150"/>
    </location>
</feature>
<keyword evidence="2" id="KW-1185">Reference proteome</keyword>
<dbReference type="Proteomes" id="UP000694843">
    <property type="component" value="Unplaced"/>
</dbReference>
<feature type="region of interest" description="Disordered" evidence="1">
    <location>
        <begin position="111"/>
        <end position="151"/>
    </location>
</feature>
<feature type="compositionally biased region" description="Basic and acidic residues" evidence="1">
    <location>
        <begin position="320"/>
        <end position="330"/>
    </location>
</feature>
<dbReference type="AlphaFoldDB" id="A0A8B7N4L5"/>
<protein>
    <submittedName>
        <fullName evidence="3 4">Translation initiation factor IF-2-like isoform X1</fullName>
    </submittedName>
</protein>
<evidence type="ECO:0000256" key="1">
    <source>
        <dbReference type="SAM" id="MobiDB-lite"/>
    </source>
</evidence>
<organism evidence="2 3">
    <name type="scientific">Hyalella azteca</name>
    <name type="common">Amphipod</name>
    <dbReference type="NCBI Taxonomy" id="294128"/>
    <lineage>
        <taxon>Eukaryota</taxon>
        <taxon>Metazoa</taxon>
        <taxon>Ecdysozoa</taxon>
        <taxon>Arthropoda</taxon>
        <taxon>Crustacea</taxon>
        <taxon>Multicrustacea</taxon>
        <taxon>Malacostraca</taxon>
        <taxon>Eumalacostraca</taxon>
        <taxon>Peracarida</taxon>
        <taxon>Amphipoda</taxon>
        <taxon>Senticaudata</taxon>
        <taxon>Talitrida</taxon>
        <taxon>Talitroidea</taxon>
        <taxon>Hyalellidae</taxon>
        <taxon>Hyalella</taxon>
    </lineage>
</organism>
<feature type="compositionally biased region" description="Basic and acidic residues" evidence="1">
    <location>
        <begin position="253"/>
        <end position="287"/>
    </location>
</feature>
<dbReference type="RefSeq" id="XP_047738700.1">
    <property type="nucleotide sequence ID" value="XM_047882744.1"/>
</dbReference>
<proteinExistence type="predicted"/>
<sequence length="402" mass="44062">MATIFFGLRWMEFAMMASNTFNSEVVQPLPAAAMERGCNAVPSLAQICADVVEGKSGDSYAAALASSAEVRTENIKKEMEPVCVKEEPSQDYDEACASDYLELVMTSSIPSPGAHHDSLPPSHHDSLLPSHHDPLPPSHHDPLPPSHHDSFPLSPSCWPGKMEEPCEALDYLDAGQSSLLSDIVTELHPLSVCVAFMHNAKRASSTQSPGFGPAKSSTPNQPDDKKAKHAALMRKIRSDPLRKAVEQAQNTASRREKRSDPVRRAAEQERNTALRRAARSDPVRRAAEQAQDTAAKRAARSDPVRRAAEQARNTASKRAARSDPVRRAAEQARNTALRRAARSDHVRKAAEQAQNTASCRAARNDPFRTTGTYYSHNADAPEQPFFDHFAVAPVNLKFHENT</sequence>
<reference evidence="3 4" key="1">
    <citation type="submission" date="2025-04" db="UniProtKB">
        <authorList>
            <consortium name="RefSeq"/>
        </authorList>
    </citation>
    <scope>IDENTIFICATION</scope>
    <source>
        <tissue evidence="3 4">Whole organism</tissue>
    </source>
</reference>
<gene>
    <name evidence="3 4" type="primary">LOC108666217</name>
</gene>
<accession>A0A8B7N4L5</accession>
<evidence type="ECO:0000313" key="2">
    <source>
        <dbReference type="Proteomes" id="UP000694843"/>
    </source>
</evidence>
<dbReference type="RefSeq" id="XP_018008535.1">
    <property type="nucleotide sequence ID" value="XM_018153046.2"/>
</dbReference>
<name>A0A8B7N4L5_HYAAZ</name>
<dbReference type="KEGG" id="hazt:108666217"/>
<feature type="compositionally biased region" description="Basic and acidic residues" evidence="1">
    <location>
        <begin position="299"/>
        <end position="309"/>
    </location>
</feature>
<dbReference type="GeneID" id="108666217"/>
<feature type="compositionally biased region" description="Polar residues" evidence="1">
    <location>
        <begin position="203"/>
        <end position="221"/>
    </location>
</feature>
<dbReference type="OrthoDB" id="8065238at2759"/>